<sequence>MIAMTVLVAGLCVLCIVICAALQRHSALIWMGIALAIGVVESLALKDGDITRVDLWLMAATVPLSYVCVGESVRAAYGRTPSGLRFFTVCGAMVLLTLVLLQLPLPAVLQFLPSQLVGAAAMARTVVVVQKVRRRGDLMDLSLLAALGLVTTVYVARIPFFPVLAGMEPAFGSISRQTLQDILIVTFAVLVPAVVFLTVARAVANSLQLYRMKAEHDFLTNLPNRRAFEALANCETRGSGTLVVCDIDRFKQINDRFGHAAGDAVIQAVASLLEGRGFAARIGGEEFAIWLPRSNVEETRRHAERLRRELTTLRLVELTDDYAITASFGIVACSSDMALAKALRAADDALYLAKNSGRNCVCVHGESAPQPARQPCRQRAAA</sequence>
<feature type="transmembrane region" description="Helical" evidence="3">
    <location>
        <begin position="182"/>
        <end position="204"/>
    </location>
</feature>
<feature type="transmembrane region" description="Helical" evidence="3">
    <location>
        <begin position="55"/>
        <end position="77"/>
    </location>
</feature>
<dbReference type="SUPFAM" id="SSF55073">
    <property type="entry name" value="Nucleotide cyclase"/>
    <property type="match status" value="1"/>
</dbReference>
<dbReference type="PROSITE" id="PS50887">
    <property type="entry name" value="GGDEF"/>
    <property type="match status" value="1"/>
</dbReference>
<keyword evidence="6" id="KW-1185">Reference proteome</keyword>
<comment type="caution">
    <text evidence="5">The sequence shown here is derived from an EMBL/GenBank/DDBJ whole genome shotgun (WGS) entry which is preliminary data.</text>
</comment>
<evidence type="ECO:0000313" key="6">
    <source>
        <dbReference type="Proteomes" id="UP000286576"/>
    </source>
</evidence>
<feature type="transmembrane region" description="Helical" evidence="3">
    <location>
        <begin position="84"/>
        <end position="105"/>
    </location>
</feature>
<keyword evidence="3" id="KW-0812">Transmembrane</keyword>
<dbReference type="GO" id="GO:0052621">
    <property type="term" value="F:diguanylate cyclase activity"/>
    <property type="evidence" value="ECO:0007669"/>
    <property type="project" value="UniProtKB-EC"/>
</dbReference>
<name>A0A418NMU9_9SPHN</name>
<dbReference type="NCBIfam" id="TIGR00254">
    <property type="entry name" value="GGDEF"/>
    <property type="match status" value="1"/>
</dbReference>
<feature type="domain" description="GGDEF" evidence="4">
    <location>
        <begin position="238"/>
        <end position="366"/>
    </location>
</feature>
<evidence type="ECO:0000256" key="3">
    <source>
        <dbReference type="SAM" id="Phobius"/>
    </source>
</evidence>
<dbReference type="InterPro" id="IPR043128">
    <property type="entry name" value="Rev_trsase/Diguanyl_cyclase"/>
</dbReference>
<dbReference type="Pfam" id="PF00990">
    <property type="entry name" value="GGDEF"/>
    <property type="match status" value="1"/>
</dbReference>
<proteinExistence type="predicted"/>
<dbReference type="PANTHER" id="PTHR45138">
    <property type="entry name" value="REGULATORY COMPONENTS OF SENSORY TRANSDUCTION SYSTEM"/>
    <property type="match status" value="1"/>
</dbReference>
<dbReference type="Proteomes" id="UP000286576">
    <property type="component" value="Unassembled WGS sequence"/>
</dbReference>
<dbReference type="Gene3D" id="3.30.70.270">
    <property type="match status" value="1"/>
</dbReference>
<dbReference type="AlphaFoldDB" id="A0A418NMU9"/>
<keyword evidence="3" id="KW-1133">Transmembrane helix</keyword>
<protein>
    <recommendedName>
        <fullName evidence="1">diguanylate cyclase</fullName>
        <ecNumber evidence="1">2.7.7.65</ecNumber>
    </recommendedName>
</protein>
<evidence type="ECO:0000256" key="2">
    <source>
        <dbReference type="ARBA" id="ARBA00034247"/>
    </source>
</evidence>
<organism evidence="5 6">
    <name type="scientific">Aurantiacibacter zhengii</name>
    <dbReference type="NCBI Taxonomy" id="2307003"/>
    <lineage>
        <taxon>Bacteria</taxon>
        <taxon>Pseudomonadati</taxon>
        <taxon>Pseudomonadota</taxon>
        <taxon>Alphaproteobacteria</taxon>
        <taxon>Sphingomonadales</taxon>
        <taxon>Erythrobacteraceae</taxon>
        <taxon>Aurantiacibacter</taxon>
    </lineage>
</organism>
<dbReference type="EC" id="2.7.7.65" evidence="1"/>
<evidence type="ECO:0000259" key="4">
    <source>
        <dbReference type="PROSITE" id="PS50887"/>
    </source>
</evidence>
<dbReference type="InterPro" id="IPR050469">
    <property type="entry name" value="Diguanylate_Cyclase"/>
</dbReference>
<dbReference type="InterPro" id="IPR000160">
    <property type="entry name" value="GGDEF_dom"/>
</dbReference>
<dbReference type="CDD" id="cd01949">
    <property type="entry name" value="GGDEF"/>
    <property type="match status" value="1"/>
</dbReference>
<dbReference type="InterPro" id="IPR029787">
    <property type="entry name" value="Nucleotide_cyclase"/>
</dbReference>
<accession>A0A418NMU9</accession>
<evidence type="ECO:0000313" key="5">
    <source>
        <dbReference type="EMBL" id="RIV82516.1"/>
    </source>
</evidence>
<feature type="transmembrane region" description="Helical" evidence="3">
    <location>
        <begin position="111"/>
        <end position="129"/>
    </location>
</feature>
<keyword evidence="3" id="KW-0472">Membrane</keyword>
<gene>
    <name evidence="5" type="ORF">D2V07_17880</name>
</gene>
<dbReference type="OrthoDB" id="384661at2"/>
<feature type="transmembrane region" description="Helical" evidence="3">
    <location>
        <begin position="141"/>
        <end position="162"/>
    </location>
</feature>
<dbReference type="SMART" id="SM00267">
    <property type="entry name" value="GGDEF"/>
    <property type="match status" value="1"/>
</dbReference>
<evidence type="ECO:0000256" key="1">
    <source>
        <dbReference type="ARBA" id="ARBA00012528"/>
    </source>
</evidence>
<dbReference type="EMBL" id="QXFL01000017">
    <property type="protein sequence ID" value="RIV82516.1"/>
    <property type="molecule type" value="Genomic_DNA"/>
</dbReference>
<comment type="catalytic activity">
    <reaction evidence="2">
        <text>2 GTP = 3',3'-c-di-GMP + 2 diphosphate</text>
        <dbReference type="Rhea" id="RHEA:24898"/>
        <dbReference type="ChEBI" id="CHEBI:33019"/>
        <dbReference type="ChEBI" id="CHEBI:37565"/>
        <dbReference type="ChEBI" id="CHEBI:58805"/>
        <dbReference type="EC" id="2.7.7.65"/>
    </reaction>
</comment>
<dbReference type="PANTHER" id="PTHR45138:SF9">
    <property type="entry name" value="DIGUANYLATE CYCLASE DGCM-RELATED"/>
    <property type="match status" value="1"/>
</dbReference>
<dbReference type="RefSeq" id="WP_119588261.1">
    <property type="nucleotide sequence ID" value="NZ_CAWODQ010000009.1"/>
</dbReference>
<reference evidence="5 6" key="1">
    <citation type="submission" date="2018-08" db="EMBL/GenBank/DDBJ databases">
        <title>Erythrobacter zhengii sp.nov., a bacterium isolated from deep-sea sediment.</title>
        <authorList>
            <person name="Fang C."/>
            <person name="Wu Y.-H."/>
            <person name="Sun C."/>
            <person name="Wang H."/>
            <person name="Cheng H."/>
            <person name="Meng F.-X."/>
            <person name="Wang C.-S."/>
            <person name="Xu X.-W."/>
        </authorList>
    </citation>
    <scope>NUCLEOTIDE SEQUENCE [LARGE SCALE GENOMIC DNA]</scope>
    <source>
        <strain evidence="5 6">V18</strain>
    </source>
</reference>